<name>A0A4V3FTQ3_9PSEU</name>
<dbReference type="Gene3D" id="1.10.357.10">
    <property type="entry name" value="Tetracycline Repressor, domain 2"/>
    <property type="match status" value="1"/>
</dbReference>
<sequence length="212" mass="24381">MSTKVAEHKQVVRRRKIDQLSKIDKFAQRRAQLANSALRTLAELGYARTSLREIAQNSEFSHGVLHYYFRDKVDLITYCVRQYKATTITRYDQILTETDDVRERFVTGMSTSLTQDTDMHRLWYDLRGQTMFEESFRDDVRDIDHSIERMIGRIVSQCAERAGLRLAVPSGLVYALVDGVFQHALLGHLAGDERAAVEFPDQLGALLDRLLV</sequence>
<dbReference type="RefSeq" id="WP_243866506.1">
    <property type="nucleotide sequence ID" value="NZ_SOCP01000005.1"/>
</dbReference>
<evidence type="ECO:0000256" key="1">
    <source>
        <dbReference type="ARBA" id="ARBA00023015"/>
    </source>
</evidence>
<dbReference type="PANTHER" id="PTHR30055:SF234">
    <property type="entry name" value="HTH-TYPE TRANSCRIPTIONAL REGULATOR BETI"/>
    <property type="match status" value="1"/>
</dbReference>
<dbReference type="AlphaFoldDB" id="A0A4V3FTQ3"/>
<dbReference type="Proteomes" id="UP000294927">
    <property type="component" value="Unassembled WGS sequence"/>
</dbReference>
<keyword evidence="1" id="KW-0805">Transcription regulation</keyword>
<dbReference type="Pfam" id="PF00440">
    <property type="entry name" value="TetR_N"/>
    <property type="match status" value="1"/>
</dbReference>
<dbReference type="PROSITE" id="PS50977">
    <property type="entry name" value="HTH_TETR_2"/>
    <property type="match status" value="1"/>
</dbReference>
<feature type="DNA-binding region" description="H-T-H motif" evidence="4">
    <location>
        <begin position="50"/>
        <end position="69"/>
    </location>
</feature>
<dbReference type="InterPro" id="IPR009057">
    <property type="entry name" value="Homeodomain-like_sf"/>
</dbReference>
<organism evidence="6 7">
    <name type="scientific">Actinophytocola oryzae</name>
    <dbReference type="NCBI Taxonomy" id="502181"/>
    <lineage>
        <taxon>Bacteria</taxon>
        <taxon>Bacillati</taxon>
        <taxon>Actinomycetota</taxon>
        <taxon>Actinomycetes</taxon>
        <taxon>Pseudonocardiales</taxon>
        <taxon>Pseudonocardiaceae</taxon>
    </lineage>
</organism>
<dbReference type="PANTHER" id="PTHR30055">
    <property type="entry name" value="HTH-TYPE TRANSCRIPTIONAL REGULATOR RUTR"/>
    <property type="match status" value="1"/>
</dbReference>
<evidence type="ECO:0000256" key="3">
    <source>
        <dbReference type="ARBA" id="ARBA00023163"/>
    </source>
</evidence>
<dbReference type="SUPFAM" id="SSF46689">
    <property type="entry name" value="Homeodomain-like"/>
    <property type="match status" value="1"/>
</dbReference>
<proteinExistence type="predicted"/>
<dbReference type="EMBL" id="SOCP01000005">
    <property type="protein sequence ID" value="TDV52221.1"/>
    <property type="molecule type" value="Genomic_DNA"/>
</dbReference>
<dbReference type="GO" id="GO:0003700">
    <property type="term" value="F:DNA-binding transcription factor activity"/>
    <property type="evidence" value="ECO:0007669"/>
    <property type="project" value="TreeGrafter"/>
</dbReference>
<keyword evidence="7" id="KW-1185">Reference proteome</keyword>
<dbReference type="SUPFAM" id="SSF48498">
    <property type="entry name" value="Tetracyclin repressor-like, C-terminal domain"/>
    <property type="match status" value="1"/>
</dbReference>
<gene>
    <name evidence="6" type="ORF">CLV71_105353</name>
</gene>
<evidence type="ECO:0000313" key="7">
    <source>
        <dbReference type="Proteomes" id="UP000294927"/>
    </source>
</evidence>
<dbReference type="InterPro" id="IPR001647">
    <property type="entry name" value="HTH_TetR"/>
</dbReference>
<reference evidence="6 7" key="1">
    <citation type="submission" date="2019-03" db="EMBL/GenBank/DDBJ databases">
        <title>Genomic Encyclopedia of Archaeal and Bacterial Type Strains, Phase II (KMG-II): from individual species to whole genera.</title>
        <authorList>
            <person name="Goeker M."/>
        </authorList>
    </citation>
    <scope>NUCLEOTIDE SEQUENCE [LARGE SCALE GENOMIC DNA]</scope>
    <source>
        <strain evidence="6 7">DSM 45499</strain>
    </source>
</reference>
<comment type="caution">
    <text evidence="6">The sequence shown here is derived from an EMBL/GenBank/DDBJ whole genome shotgun (WGS) entry which is preliminary data.</text>
</comment>
<protein>
    <submittedName>
        <fullName evidence="6">TetR family transcriptional regulator</fullName>
    </submittedName>
</protein>
<evidence type="ECO:0000259" key="5">
    <source>
        <dbReference type="PROSITE" id="PS50977"/>
    </source>
</evidence>
<dbReference type="InterPro" id="IPR050109">
    <property type="entry name" value="HTH-type_TetR-like_transc_reg"/>
</dbReference>
<evidence type="ECO:0000256" key="2">
    <source>
        <dbReference type="ARBA" id="ARBA00023125"/>
    </source>
</evidence>
<keyword evidence="3" id="KW-0804">Transcription</keyword>
<feature type="domain" description="HTH tetR-type" evidence="5">
    <location>
        <begin position="27"/>
        <end position="87"/>
    </location>
</feature>
<evidence type="ECO:0000256" key="4">
    <source>
        <dbReference type="PROSITE-ProRule" id="PRU00335"/>
    </source>
</evidence>
<keyword evidence="2 4" id="KW-0238">DNA-binding</keyword>
<accession>A0A4V3FTQ3</accession>
<dbReference type="GO" id="GO:0000976">
    <property type="term" value="F:transcription cis-regulatory region binding"/>
    <property type="evidence" value="ECO:0007669"/>
    <property type="project" value="TreeGrafter"/>
</dbReference>
<evidence type="ECO:0000313" key="6">
    <source>
        <dbReference type="EMBL" id="TDV52221.1"/>
    </source>
</evidence>
<dbReference type="InterPro" id="IPR036271">
    <property type="entry name" value="Tet_transcr_reg_TetR-rel_C_sf"/>
</dbReference>